<feature type="domain" description="14-3-3" evidence="3">
    <location>
        <begin position="12"/>
        <end position="246"/>
    </location>
</feature>
<evidence type="ECO:0000259" key="3">
    <source>
        <dbReference type="SMART" id="SM00101"/>
    </source>
</evidence>
<dbReference type="Proteomes" id="UP001162131">
    <property type="component" value="Unassembled WGS sequence"/>
</dbReference>
<dbReference type="PIRSF" id="PIRSF000868">
    <property type="entry name" value="14-3-3"/>
    <property type="match status" value="1"/>
</dbReference>
<dbReference type="Gene3D" id="1.20.190.20">
    <property type="entry name" value="14-3-3 domain"/>
    <property type="match status" value="1"/>
</dbReference>
<dbReference type="InterPro" id="IPR023410">
    <property type="entry name" value="14-3-3_domain"/>
</dbReference>
<dbReference type="SUPFAM" id="SSF48445">
    <property type="entry name" value="14-3-3 protein"/>
    <property type="match status" value="1"/>
</dbReference>
<feature type="site" description="Interaction with phosphoserine on interacting protein" evidence="2">
    <location>
        <position position="66"/>
    </location>
</feature>
<organism evidence="4 5">
    <name type="scientific">Blepharisma stoltei</name>
    <dbReference type="NCBI Taxonomy" id="1481888"/>
    <lineage>
        <taxon>Eukaryota</taxon>
        <taxon>Sar</taxon>
        <taxon>Alveolata</taxon>
        <taxon>Ciliophora</taxon>
        <taxon>Postciliodesmatophora</taxon>
        <taxon>Heterotrichea</taxon>
        <taxon>Heterotrichida</taxon>
        <taxon>Blepharismidae</taxon>
        <taxon>Blepharisma</taxon>
    </lineage>
</organism>
<protein>
    <recommendedName>
        <fullName evidence="3">14-3-3 domain-containing protein</fullName>
    </recommendedName>
</protein>
<evidence type="ECO:0000256" key="1">
    <source>
        <dbReference type="ARBA" id="ARBA00006141"/>
    </source>
</evidence>
<comment type="caution">
    <text evidence="4">The sequence shown here is derived from an EMBL/GenBank/DDBJ whole genome shotgun (WGS) entry which is preliminary data.</text>
</comment>
<feature type="site" description="Interaction with phosphoserine on interacting protein" evidence="2">
    <location>
        <position position="139"/>
    </location>
</feature>
<accession>A0AAU9IFA6</accession>
<dbReference type="Pfam" id="PF00244">
    <property type="entry name" value="14-3-3"/>
    <property type="match status" value="1"/>
</dbReference>
<comment type="similarity">
    <text evidence="1">Belongs to the 14-3-3 family.</text>
</comment>
<dbReference type="InterPro" id="IPR036815">
    <property type="entry name" value="14-3-3_dom_sf"/>
</dbReference>
<dbReference type="PRINTS" id="PR00305">
    <property type="entry name" value="1433ZETA"/>
</dbReference>
<gene>
    <name evidence="4" type="ORF">BSTOLATCC_MIC9449</name>
</gene>
<dbReference type="EMBL" id="CAJZBQ010000011">
    <property type="protein sequence ID" value="CAG9313640.1"/>
    <property type="molecule type" value="Genomic_DNA"/>
</dbReference>
<evidence type="ECO:0000313" key="4">
    <source>
        <dbReference type="EMBL" id="CAG9313640.1"/>
    </source>
</evidence>
<reference evidence="4" key="1">
    <citation type="submission" date="2021-09" db="EMBL/GenBank/DDBJ databases">
        <authorList>
            <consortium name="AG Swart"/>
            <person name="Singh M."/>
            <person name="Singh A."/>
            <person name="Seah K."/>
            <person name="Emmerich C."/>
        </authorList>
    </citation>
    <scope>NUCLEOTIDE SEQUENCE</scope>
    <source>
        <strain evidence="4">ATCC30299</strain>
    </source>
</reference>
<dbReference type="SMART" id="SM00101">
    <property type="entry name" value="14_3_3"/>
    <property type="match status" value="1"/>
</dbReference>
<dbReference type="InterPro" id="IPR000308">
    <property type="entry name" value="14-3-3"/>
</dbReference>
<dbReference type="CDD" id="cd08774">
    <property type="entry name" value="14-3-3"/>
    <property type="match status" value="1"/>
</dbReference>
<name>A0AAU9IFA6_9CILI</name>
<evidence type="ECO:0000256" key="2">
    <source>
        <dbReference type="PIRSR" id="PIRSR000868-1"/>
    </source>
</evidence>
<proteinExistence type="inferred from homology"/>
<evidence type="ECO:0000313" key="5">
    <source>
        <dbReference type="Proteomes" id="UP001162131"/>
    </source>
</evidence>
<dbReference type="AlphaFoldDB" id="A0AAU9IFA6"/>
<keyword evidence="5" id="KW-1185">Reference proteome</keyword>
<sequence length="248" mass="28802">MGKIDDISNLSRTELMHLAKLAEHAERYEEMVSFMREFVKKEKTALSLEERNLLSAAYKSLVGNRRTSWRVLHSIEEKEGRRNNEENKQRACEYKIRVENELRSFCGEILRLIDTDLLPTSGDDESRVFYLKMKGDYYRYICEFTTGQARDESAKGASESYEQALKAAEEHLPPTNSTRLGLILNYSVFHYEILQRPQEACAMTSKAFDEAIRDLDSLTDEKEYKDSTSILQLIKDNLQLWQSEGEES</sequence>
<dbReference type="PANTHER" id="PTHR18860">
    <property type="entry name" value="14-3-3 PROTEIN"/>
    <property type="match status" value="1"/>
</dbReference>